<evidence type="ECO:0000313" key="3">
    <source>
        <dbReference type="Proteomes" id="UP001285354"/>
    </source>
</evidence>
<dbReference type="EMBL" id="JAUBYV010000004">
    <property type="protein sequence ID" value="KAK2627142.1"/>
    <property type="molecule type" value="Genomic_DNA"/>
</dbReference>
<protein>
    <submittedName>
        <fullName evidence="2">Uncharacterized protein</fullName>
    </submittedName>
</protein>
<reference evidence="2" key="1">
    <citation type="submission" date="2023-06" db="EMBL/GenBank/DDBJ databases">
        <title>Draft genome of Marssonina rosae.</title>
        <authorList>
            <person name="Cheng Q."/>
        </authorList>
    </citation>
    <scope>NUCLEOTIDE SEQUENCE</scope>
    <source>
        <strain evidence="2">R4</strain>
    </source>
</reference>
<accession>A0AAD9T1V8</accession>
<feature type="signal peptide" evidence="1">
    <location>
        <begin position="1"/>
        <end position="17"/>
    </location>
</feature>
<proteinExistence type="predicted"/>
<name>A0AAD9T1V8_9HELO</name>
<evidence type="ECO:0000256" key="1">
    <source>
        <dbReference type="SAM" id="SignalP"/>
    </source>
</evidence>
<comment type="caution">
    <text evidence="2">The sequence shown here is derived from an EMBL/GenBank/DDBJ whole genome shotgun (WGS) entry which is preliminary data.</text>
</comment>
<organism evidence="2 3">
    <name type="scientific">Diplocarpon rosae</name>
    <dbReference type="NCBI Taxonomy" id="946125"/>
    <lineage>
        <taxon>Eukaryota</taxon>
        <taxon>Fungi</taxon>
        <taxon>Dikarya</taxon>
        <taxon>Ascomycota</taxon>
        <taxon>Pezizomycotina</taxon>
        <taxon>Leotiomycetes</taxon>
        <taxon>Helotiales</taxon>
        <taxon>Drepanopezizaceae</taxon>
        <taxon>Diplocarpon</taxon>
    </lineage>
</organism>
<sequence>MKLSTVAMLVQALAVHAQYKKYCSFETMSLRPGDYCSEGKTGYCCVGEYTSALSEPRYCQEAKDQGGKAVYRGCRDGGIAWCCDK</sequence>
<keyword evidence="1" id="KW-0732">Signal</keyword>
<keyword evidence="3" id="KW-1185">Reference proteome</keyword>
<evidence type="ECO:0000313" key="2">
    <source>
        <dbReference type="EMBL" id="KAK2627142.1"/>
    </source>
</evidence>
<dbReference type="AlphaFoldDB" id="A0AAD9T1V8"/>
<dbReference type="Proteomes" id="UP001285354">
    <property type="component" value="Unassembled WGS sequence"/>
</dbReference>
<gene>
    <name evidence="2" type="ORF">QTJ16_003108</name>
</gene>
<feature type="chain" id="PRO_5042215768" evidence="1">
    <location>
        <begin position="18"/>
        <end position="85"/>
    </location>
</feature>